<evidence type="ECO:0000259" key="11">
    <source>
        <dbReference type="Pfam" id="PF00593"/>
    </source>
</evidence>
<dbReference type="InterPro" id="IPR008969">
    <property type="entry name" value="CarboxyPept-like_regulatory"/>
</dbReference>
<dbReference type="SUPFAM" id="SSF49464">
    <property type="entry name" value="Carboxypeptidase regulatory domain-like"/>
    <property type="match status" value="1"/>
</dbReference>
<dbReference type="AlphaFoldDB" id="A0A6L9LEG1"/>
<dbReference type="Gene3D" id="2.170.130.10">
    <property type="entry name" value="TonB-dependent receptor, plug domain"/>
    <property type="match status" value="1"/>
</dbReference>
<evidence type="ECO:0000256" key="5">
    <source>
        <dbReference type="ARBA" id="ARBA00023077"/>
    </source>
</evidence>
<evidence type="ECO:0000259" key="12">
    <source>
        <dbReference type="Pfam" id="PF07715"/>
    </source>
</evidence>
<sequence length="801" mass="88319">MLRILVLTYLLLRCCYVCALPTHRQLSGYVYDRSTQLPIAGVNIYETSGRKGTISDSKGYFSLSIPIEATISLTFSFVGFRPVSEIITPDQKGVLAVYLSAGQTLTEQTIKVVKNSSGIDNAQMSALSLSMDKLNKIPVLLGEKDALKVLQLLPGVQKGAEGSAGIYVRGGAPDQNLILLDNTPIYNPNHLLGFFSAFNGDVLNRVDLTKGGFPARFGGRLSSVIELTTKDGSTDRLRGEASAGVVASRLTLSGPLSPNVSFVIAGRRTYLDIITGLLGTNMADQPVLKTFFHDLNAKLTIRISETDKVYVSGYASKDKFNNIRTEKGPLRSALQWGNGAGSIRWSHRGATGATSEATLFYSQYAMNMQDQQTIIENNVTNTYNLFYQSVISDLSGKYDISRYVNDRHQLRYGGQVTYHQFTPQAHVAEGNADVTPTTNDESVNTLEGGAYIEHSWSPGSRWRINSGLRLSAYTVLGKGTGRDSAASAYVRPEPRLSMAYRVTPSLSVKGSYALMNQYVHLLSSTGIGLSTDLWVPTVDRIRPQTSQQVALGFVNEWAKTGLTLTLEGYYKRMDNLLSYREGASFMSTNAQGGISSAKWIDNVTSGQGASYGTEFLLQKQAGRFSGWLGYTLSWTRWQFDALNGGKPFFPRYDRRHDASVVGIYELSPSISLSGAWVYGTGNALTLPLSRYSGYSDQKNVAGPLTSSAVYGSAVNVKEYGERNSFRAEAYHRLDVSLRFTRKRRSYERVWEVSVYNVYNRRNAFLYSLEGKEQGQGLPSKTVLYKYSLFPVVPSVSYTVRF</sequence>
<comment type="subcellular location">
    <subcellularLocation>
        <location evidence="1 8">Cell outer membrane</location>
        <topology evidence="1 8">Multi-pass membrane protein</topology>
    </subcellularLocation>
</comment>
<evidence type="ECO:0000256" key="7">
    <source>
        <dbReference type="ARBA" id="ARBA00023237"/>
    </source>
</evidence>
<dbReference type="EMBL" id="JAAFZH010000021">
    <property type="protein sequence ID" value="NDU98926.1"/>
    <property type="molecule type" value="Genomic_DNA"/>
</dbReference>
<feature type="domain" description="TonB-dependent receptor plug" evidence="12">
    <location>
        <begin position="144"/>
        <end position="220"/>
    </location>
</feature>
<evidence type="ECO:0000256" key="3">
    <source>
        <dbReference type="ARBA" id="ARBA00022452"/>
    </source>
</evidence>
<dbReference type="Pfam" id="PF00593">
    <property type="entry name" value="TonB_dep_Rec_b-barrel"/>
    <property type="match status" value="1"/>
</dbReference>
<comment type="caution">
    <text evidence="13">The sequence shown here is derived from an EMBL/GenBank/DDBJ whole genome shotgun (WGS) entry which is preliminary data.</text>
</comment>
<dbReference type="InterPro" id="IPR036942">
    <property type="entry name" value="Beta-barrel_TonB_sf"/>
</dbReference>
<evidence type="ECO:0000256" key="6">
    <source>
        <dbReference type="ARBA" id="ARBA00023136"/>
    </source>
</evidence>
<reference evidence="13 14" key="1">
    <citation type="submission" date="2020-02" db="EMBL/GenBank/DDBJ databases">
        <title>Draft genome sequence of two Spirosoma agri KCTC 52727 and Spirosoma terrae KCTC 52035.</title>
        <authorList>
            <person name="Rojas J."/>
            <person name="Ambika Manirajan B."/>
            <person name="Suarez C."/>
            <person name="Ratering S."/>
            <person name="Schnell S."/>
        </authorList>
    </citation>
    <scope>NUCLEOTIDE SEQUENCE [LARGE SCALE GENOMIC DNA]</scope>
    <source>
        <strain evidence="13 14">KCTC 52035</strain>
    </source>
</reference>
<feature type="domain" description="TonB-dependent receptor-like beta-barrel" evidence="11">
    <location>
        <begin position="340"/>
        <end position="759"/>
    </location>
</feature>
<dbReference type="InterPro" id="IPR000531">
    <property type="entry name" value="Beta-barrel_TonB"/>
</dbReference>
<comment type="similarity">
    <text evidence="8 9">Belongs to the TonB-dependent receptor family.</text>
</comment>
<dbReference type="Gene3D" id="2.40.170.20">
    <property type="entry name" value="TonB-dependent receptor, beta-barrel domain"/>
    <property type="match status" value="1"/>
</dbReference>
<keyword evidence="14" id="KW-1185">Reference proteome</keyword>
<keyword evidence="7 8" id="KW-0998">Cell outer membrane</keyword>
<dbReference type="Proteomes" id="UP000474175">
    <property type="component" value="Unassembled WGS sequence"/>
</dbReference>
<name>A0A6L9LEG1_9BACT</name>
<dbReference type="Gene3D" id="2.60.40.1120">
    <property type="entry name" value="Carboxypeptidase-like, regulatory domain"/>
    <property type="match status" value="1"/>
</dbReference>
<evidence type="ECO:0000256" key="2">
    <source>
        <dbReference type="ARBA" id="ARBA00022448"/>
    </source>
</evidence>
<dbReference type="Pfam" id="PF13715">
    <property type="entry name" value="CarbopepD_reg_2"/>
    <property type="match status" value="1"/>
</dbReference>
<keyword evidence="6 8" id="KW-0472">Membrane</keyword>
<evidence type="ECO:0000256" key="1">
    <source>
        <dbReference type="ARBA" id="ARBA00004571"/>
    </source>
</evidence>
<dbReference type="InterPro" id="IPR039426">
    <property type="entry name" value="TonB-dep_rcpt-like"/>
</dbReference>
<keyword evidence="2 8" id="KW-0813">Transport</keyword>
<dbReference type="PROSITE" id="PS52016">
    <property type="entry name" value="TONB_DEPENDENT_REC_3"/>
    <property type="match status" value="1"/>
</dbReference>
<feature type="chain" id="PRO_5026980816" evidence="10">
    <location>
        <begin position="20"/>
        <end position="801"/>
    </location>
</feature>
<dbReference type="InterPro" id="IPR037066">
    <property type="entry name" value="Plug_dom_sf"/>
</dbReference>
<proteinExistence type="inferred from homology"/>
<dbReference type="Pfam" id="PF07715">
    <property type="entry name" value="Plug"/>
    <property type="match status" value="1"/>
</dbReference>
<evidence type="ECO:0000256" key="9">
    <source>
        <dbReference type="RuleBase" id="RU003357"/>
    </source>
</evidence>
<evidence type="ECO:0000256" key="4">
    <source>
        <dbReference type="ARBA" id="ARBA00022692"/>
    </source>
</evidence>
<gene>
    <name evidence="13" type="ORF">GK108_28860</name>
</gene>
<dbReference type="RefSeq" id="WP_163955056.1">
    <property type="nucleotide sequence ID" value="NZ_JAAFZH010000021.1"/>
</dbReference>
<keyword evidence="5 9" id="KW-0798">TonB box</keyword>
<organism evidence="13 14">
    <name type="scientific">Spirosoma terrae</name>
    <dbReference type="NCBI Taxonomy" id="1968276"/>
    <lineage>
        <taxon>Bacteria</taxon>
        <taxon>Pseudomonadati</taxon>
        <taxon>Bacteroidota</taxon>
        <taxon>Cytophagia</taxon>
        <taxon>Cytophagales</taxon>
        <taxon>Cytophagaceae</taxon>
        <taxon>Spirosoma</taxon>
    </lineage>
</organism>
<keyword evidence="13" id="KW-0675">Receptor</keyword>
<accession>A0A6L9LEG1</accession>
<evidence type="ECO:0000256" key="10">
    <source>
        <dbReference type="SAM" id="SignalP"/>
    </source>
</evidence>
<keyword evidence="4 8" id="KW-0812">Transmembrane</keyword>
<keyword evidence="10" id="KW-0732">Signal</keyword>
<protein>
    <submittedName>
        <fullName evidence="13">TonB-dependent receptor</fullName>
    </submittedName>
</protein>
<evidence type="ECO:0000256" key="8">
    <source>
        <dbReference type="PROSITE-ProRule" id="PRU01360"/>
    </source>
</evidence>
<keyword evidence="3 8" id="KW-1134">Transmembrane beta strand</keyword>
<feature type="signal peptide" evidence="10">
    <location>
        <begin position="1"/>
        <end position="19"/>
    </location>
</feature>
<dbReference type="InterPro" id="IPR012910">
    <property type="entry name" value="Plug_dom"/>
</dbReference>
<dbReference type="GO" id="GO:0009279">
    <property type="term" value="C:cell outer membrane"/>
    <property type="evidence" value="ECO:0007669"/>
    <property type="project" value="UniProtKB-SubCell"/>
</dbReference>
<evidence type="ECO:0000313" key="14">
    <source>
        <dbReference type="Proteomes" id="UP000474175"/>
    </source>
</evidence>
<evidence type="ECO:0000313" key="13">
    <source>
        <dbReference type="EMBL" id="NDU98926.1"/>
    </source>
</evidence>
<dbReference type="SUPFAM" id="SSF56935">
    <property type="entry name" value="Porins"/>
    <property type="match status" value="1"/>
</dbReference>